<name>A0A815WEZ7_9BILA</name>
<comment type="caution">
    <text evidence="1">The sequence shown here is derived from an EMBL/GenBank/DDBJ whole genome shotgun (WGS) entry which is preliminary data.</text>
</comment>
<gene>
    <name evidence="1" type="ORF">SEV965_LOCUS38522</name>
</gene>
<reference evidence="1" key="1">
    <citation type="submission" date="2021-02" db="EMBL/GenBank/DDBJ databases">
        <authorList>
            <person name="Nowell W R."/>
        </authorList>
    </citation>
    <scope>NUCLEOTIDE SEQUENCE</scope>
</reference>
<dbReference type="Gene3D" id="2.60.60.20">
    <property type="entry name" value="PLAT/LH2 domain"/>
    <property type="match status" value="1"/>
</dbReference>
<sequence>HVESPQLLDYKCFSNSYADIDIIYHVIIVPTGARATEISSTTTANSYIALVVLLGSTKVIPLPSKNTLEVQFTHKDLSQLTTLRIGDDNSGLMARWNKPPDTLEDPHIIQDLP</sequence>
<accession>A0A815WEZ7</accession>
<dbReference type="AlphaFoldDB" id="A0A815WEZ7"/>
<dbReference type="PANTHER" id="PTHR46070:SF1">
    <property type="entry name" value="PINSTRIPE, ISOFORM A"/>
    <property type="match status" value="1"/>
</dbReference>
<dbReference type="GO" id="GO:0031267">
    <property type="term" value="F:small GTPase binding"/>
    <property type="evidence" value="ECO:0007669"/>
    <property type="project" value="InterPro"/>
</dbReference>
<protein>
    <submittedName>
        <fullName evidence="1">Uncharacterized protein</fullName>
    </submittedName>
</protein>
<proteinExistence type="predicted"/>
<dbReference type="GO" id="GO:0005085">
    <property type="term" value="F:guanyl-nucleotide exchange factor activity"/>
    <property type="evidence" value="ECO:0007669"/>
    <property type="project" value="InterPro"/>
</dbReference>
<evidence type="ECO:0000313" key="1">
    <source>
        <dbReference type="EMBL" id="CAF1547901.1"/>
    </source>
</evidence>
<dbReference type="PANTHER" id="PTHR46070">
    <property type="entry name" value="PINSTRIPE, ISOFORM A"/>
    <property type="match status" value="1"/>
</dbReference>
<dbReference type="EMBL" id="CAJNOU010009616">
    <property type="protein sequence ID" value="CAF1547901.1"/>
    <property type="molecule type" value="Genomic_DNA"/>
</dbReference>
<organism evidence="1 2">
    <name type="scientific">Rotaria sordida</name>
    <dbReference type="NCBI Taxonomy" id="392033"/>
    <lineage>
        <taxon>Eukaryota</taxon>
        <taxon>Metazoa</taxon>
        <taxon>Spiralia</taxon>
        <taxon>Gnathifera</taxon>
        <taxon>Rotifera</taxon>
        <taxon>Eurotatoria</taxon>
        <taxon>Bdelloidea</taxon>
        <taxon>Philodinida</taxon>
        <taxon>Philodinidae</taxon>
        <taxon>Rotaria</taxon>
    </lineage>
</organism>
<dbReference type="InterPro" id="IPR047278">
    <property type="entry name" value="DEN5A/B"/>
</dbReference>
<dbReference type="Proteomes" id="UP000663889">
    <property type="component" value="Unassembled WGS sequence"/>
</dbReference>
<feature type="non-terminal residue" evidence="1">
    <location>
        <position position="1"/>
    </location>
</feature>
<evidence type="ECO:0000313" key="2">
    <source>
        <dbReference type="Proteomes" id="UP000663889"/>
    </source>
</evidence>